<gene>
    <name evidence="3" type="ORF">QJS04_geneDACA010499</name>
</gene>
<name>A0AAV9AK33_ACOGR</name>
<feature type="domain" description="Expansin-like EG45" evidence="2">
    <location>
        <begin position="1"/>
        <end position="89"/>
    </location>
</feature>
<protein>
    <submittedName>
        <fullName evidence="3">EG45-like domain containing protein</fullName>
    </submittedName>
</protein>
<dbReference type="SUPFAM" id="SSF50685">
    <property type="entry name" value="Barwin-like endoglucanases"/>
    <property type="match status" value="1"/>
</dbReference>
<dbReference type="InterPro" id="IPR044206">
    <property type="entry name" value="EGC1/2"/>
</dbReference>
<evidence type="ECO:0000313" key="3">
    <source>
        <dbReference type="EMBL" id="KAK1264459.1"/>
    </source>
</evidence>
<keyword evidence="1" id="KW-1133">Transmembrane helix</keyword>
<dbReference type="InterPro" id="IPR009009">
    <property type="entry name" value="RlpA-like_DPBB"/>
</dbReference>
<keyword evidence="4" id="KW-1185">Reference proteome</keyword>
<dbReference type="CDD" id="cd22269">
    <property type="entry name" value="DPBB_EG45-like"/>
    <property type="match status" value="1"/>
</dbReference>
<keyword evidence="1" id="KW-0472">Membrane</keyword>
<dbReference type="PANTHER" id="PTHR47295">
    <property type="entry name" value="EG45-LIKE DOMAIN CONTAINING PROTEIN 1-RELATED"/>
    <property type="match status" value="1"/>
</dbReference>
<dbReference type="PANTHER" id="PTHR47295:SF10">
    <property type="entry name" value="EG45-LIKE DOMAIN CONTAINING PROTEIN"/>
    <property type="match status" value="1"/>
</dbReference>
<dbReference type="EMBL" id="JAUJYN010000008">
    <property type="protein sequence ID" value="KAK1264459.1"/>
    <property type="molecule type" value="Genomic_DNA"/>
</dbReference>
<dbReference type="InterPro" id="IPR007112">
    <property type="entry name" value="Expansin/allergen_DPBB_dom"/>
</dbReference>
<dbReference type="Pfam" id="PF03330">
    <property type="entry name" value="DPBB_1"/>
    <property type="match status" value="1"/>
</dbReference>
<dbReference type="GO" id="GO:0048046">
    <property type="term" value="C:apoplast"/>
    <property type="evidence" value="ECO:0007669"/>
    <property type="project" value="InterPro"/>
</dbReference>
<evidence type="ECO:0000256" key="1">
    <source>
        <dbReference type="SAM" id="Phobius"/>
    </source>
</evidence>
<dbReference type="SMART" id="SM00837">
    <property type="entry name" value="DPBB_1"/>
    <property type="match status" value="1"/>
</dbReference>
<proteinExistence type="predicted"/>
<dbReference type="PROSITE" id="PS50842">
    <property type="entry name" value="EXPANSIN_EG45"/>
    <property type="match status" value="1"/>
</dbReference>
<dbReference type="Gene3D" id="2.40.40.10">
    <property type="entry name" value="RlpA-like domain"/>
    <property type="match status" value="1"/>
</dbReference>
<reference evidence="3" key="1">
    <citation type="journal article" date="2023" name="Nat. Commun.">
        <title>Diploid and tetraploid genomes of Acorus and the evolution of monocots.</title>
        <authorList>
            <person name="Ma L."/>
            <person name="Liu K.W."/>
            <person name="Li Z."/>
            <person name="Hsiao Y.Y."/>
            <person name="Qi Y."/>
            <person name="Fu T."/>
            <person name="Tang G.D."/>
            <person name="Zhang D."/>
            <person name="Sun W.H."/>
            <person name="Liu D.K."/>
            <person name="Li Y."/>
            <person name="Chen G.Z."/>
            <person name="Liu X.D."/>
            <person name="Liao X.Y."/>
            <person name="Jiang Y.T."/>
            <person name="Yu X."/>
            <person name="Hao Y."/>
            <person name="Huang J."/>
            <person name="Zhao X.W."/>
            <person name="Ke S."/>
            <person name="Chen Y.Y."/>
            <person name="Wu W.L."/>
            <person name="Hsu J.L."/>
            <person name="Lin Y.F."/>
            <person name="Huang M.D."/>
            <person name="Li C.Y."/>
            <person name="Huang L."/>
            <person name="Wang Z.W."/>
            <person name="Zhao X."/>
            <person name="Zhong W.Y."/>
            <person name="Peng D.H."/>
            <person name="Ahmad S."/>
            <person name="Lan S."/>
            <person name="Zhang J.S."/>
            <person name="Tsai W.C."/>
            <person name="Van de Peer Y."/>
            <person name="Liu Z.J."/>
        </authorList>
    </citation>
    <scope>NUCLEOTIDE SEQUENCE</scope>
    <source>
        <strain evidence="3">SCP</strain>
    </source>
</reference>
<comment type="caution">
    <text evidence="3">The sequence shown here is derived from an EMBL/GenBank/DDBJ whole genome shotgun (WGS) entry which is preliminary data.</text>
</comment>
<accession>A0AAV9AK33</accession>
<dbReference type="Proteomes" id="UP001179952">
    <property type="component" value="Unassembled WGS sequence"/>
</dbReference>
<organism evidence="3 4">
    <name type="scientific">Acorus gramineus</name>
    <name type="common">Dwarf sweet flag</name>
    <dbReference type="NCBI Taxonomy" id="55184"/>
    <lineage>
        <taxon>Eukaryota</taxon>
        <taxon>Viridiplantae</taxon>
        <taxon>Streptophyta</taxon>
        <taxon>Embryophyta</taxon>
        <taxon>Tracheophyta</taxon>
        <taxon>Spermatophyta</taxon>
        <taxon>Magnoliopsida</taxon>
        <taxon>Liliopsida</taxon>
        <taxon>Acoraceae</taxon>
        <taxon>Acorus</taxon>
    </lineage>
</organism>
<dbReference type="GO" id="GO:0009627">
    <property type="term" value="P:systemic acquired resistance"/>
    <property type="evidence" value="ECO:0007669"/>
    <property type="project" value="InterPro"/>
</dbReference>
<dbReference type="AlphaFoldDB" id="A0AAV9AK33"/>
<keyword evidence="1" id="KW-0812">Transmembrane</keyword>
<sequence length="107" mass="11508">MIAAASDAFWKGGGACGSVYKVTCLGATNEGVPHPCSSATVVVRIVDYCPSGCRGTIDLSQEAFAHIADPDAGKIRIAYDRLYSFFSGCSSFIYLLYNWGLSFIFIF</sequence>
<evidence type="ECO:0000259" key="2">
    <source>
        <dbReference type="PROSITE" id="PS50842"/>
    </source>
</evidence>
<dbReference type="InterPro" id="IPR036908">
    <property type="entry name" value="RlpA-like_sf"/>
</dbReference>
<feature type="transmembrane region" description="Helical" evidence="1">
    <location>
        <begin position="82"/>
        <end position="106"/>
    </location>
</feature>
<evidence type="ECO:0000313" key="4">
    <source>
        <dbReference type="Proteomes" id="UP001179952"/>
    </source>
</evidence>
<reference evidence="3" key="2">
    <citation type="submission" date="2023-06" db="EMBL/GenBank/DDBJ databases">
        <authorList>
            <person name="Ma L."/>
            <person name="Liu K.-W."/>
            <person name="Li Z."/>
            <person name="Hsiao Y.-Y."/>
            <person name="Qi Y."/>
            <person name="Fu T."/>
            <person name="Tang G."/>
            <person name="Zhang D."/>
            <person name="Sun W.-H."/>
            <person name="Liu D.-K."/>
            <person name="Li Y."/>
            <person name="Chen G.-Z."/>
            <person name="Liu X.-D."/>
            <person name="Liao X.-Y."/>
            <person name="Jiang Y.-T."/>
            <person name="Yu X."/>
            <person name="Hao Y."/>
            <person name="Huang J."/>
            <person name="Zhao X.-W."/>
            <person name="Ke S."/>
            <person name="Chen Y.-Y."/>
            <person name="Wu W.-L."/>
            <person name="Hsu J.-L."/>
            <person name="Lin Y.-F."/>
            <person name="Huang M.-D."/>
            <person name="Li C.-Y."/>
            <person name="Huang L."/>
            <person name="Wang Z.-W."/>
            <person name="Zhao X."/>
            <person name="Zhong W.-Y."/>
            <person name="Peng D.-H."/>
            <person name="Ahmad S."/>
            <person name="Lan S."/>
            <person name="Zhang J.-S."/>
            <person name="Tsai W.-C."/>
            <person name="Van De Peer Y."/>
            <person name="Liu Z.-J."/>
        </authorList>
    </citation>
    <scope>NUCLEOTIDE SEQUENCE</scope>
    <source>
        <strain evidence="3">SCP</strain>
        <tissue evidence="3">Leaves</tissue>
    </source>
</reference>